<dbReference type="InterPro" id="IPR001750">
    <property type="entry name" value="ND/Mrp_TM"/>
</dbReference>
<protein>
    <submittedName>
        <fullName evidence="10">Hydrogenase 4, membrane subunit HyfF</fullName>
        <ecNumber evidence="10">1.-.-.-</ecNumber>
    </submittedName>
</protein>
<evidence type="ECO:0000256" key="8">
    <source>
        <dbReference type="SAM" id="Phobius"/>
    </source>
</evidence>
<dbReference type="PANTHER" id="PTHR42682">
    <property type="entry name" value="HYDROGENASE-4 COMPONENT F"/>
    <property type="match status" value="1"/>
</dbReference>
<dbReference type="Proteomes" id="UP000255460">
    <property type="component" value="Unassembled WGS sequence"/>
</dbReference>
<name>A0A376KP39_ECOLX</name>
<dbReference type="PANTHER" id="PTHR42682:SF5">
    <property type="entry name" value="HYDROGENASE-4 COMPONENT F"/>
    <property type="match status" value="1"/>
</dbReference>
<keyword evidence="3 7" id="KW-0812">Transmembrane</keyword>
<feature type="transmembrane region" description="Helical" evidence="8">
    <location>
        <begin position="161"/>
        <end position="180"/>
    </location>
</feature>
<evidence type="ECO:0000313" key="10">
    <source>
        <dbReference type="EMBL" id="STE84533.1"/>
    </source>
</evidence>
<keyword evidence="5 10" id="KW-0560">Oxidoreductase</keyword>
<gene>
    <name evidence="10" type="primary">hyfF_1</name>
    <name evidence="10" type="ORF">NCTC10418_02231</name>
</gene>
<keyword evidence="6 8" id="KW-0472">Membrane</keyword>
<dbReference type="EMBL" id="UFZQ01000001">
    <property type="protein sequence ID" value="STE84533.1"/>
    <property type="molecule type" value="Genomic_DNA"/>
</dbReference>
<evidence type="ECO:0000256" key="6">
    <source>
        <dbReference type="ARBA" id="ARBA00023136"/>
    </source>
</evidence>
<evidence type="ECO:0000256" key="2">
    <source>
        <dbReference type="ARBA" id="ARBA00022475"/>
    </source>
</evidence>
<evidence type="ECO:0000256" key="4">
    <source>
        <dbReference type="ARBA" id="ARBA00022989"/>
    </source>
</evidence>
<evidence type="ECO:0000259" key="9">
    <source>
        <dbReference type="Pfam" id="PF00361"/>
    </source>
</evidence>
<feature type="transmembrane region" description="Helical" evidence="8">
    <location>
        <begin position="25"/>
        <end position="46"/>
    </location>
</feature>
<keyword evidence="2" id="KW-1003">Cell membrane</keyword>
<feature type="transmembrane region" description="Helical" evidence="8">
    <location>
        <begin position="83"/>
        <end position="102"/>
    </location>
</feature>
<accession>A0A376KP39</accession>
<feature type="domain" description="NADH:quinone oxidoreductase/Mrp antiporter transmembrane" evidence="9">
    <location>
        <begin position="9"/>
        <end position="129"/>
    </location>
</feature>
<dbReference type="GO" id="GO:0016491">
    <property type="term" value="F:oxidoreductase activity"/>
    <property type="evidence" value="ECO:0007669"/>
    <property type="project" value="UniProtKB-KW"/>
</dbReference>
<comment type="subcellular location">
    <subcellularLocation>
        <location evidence="1">Cell membrane</location>
        <topology evidence="1">Multi-pass membrane protein</topology>
    </subcellularLocation>
    <subcellularLocation>
        <location evidence="7">Membrane</location>
        <topology evidence="7">Multi-pass membrane protein</topology>
    </subcellularLocation>
</comment>
<evidence type="ECO:0000256" key="1">
    <source>
        <dbReference type="ARBA" id="ARBA00004651"/>
    </source>
</evidence>
<sequence>MPWRHFFILVQRDIKRLLAYSSVENMGLVAVALGIGGPLGIFAALLHTLNHSLAKTLLFCGSGNVLLKYGTRDLNVVCGMLKIMPFTAVLFGGGALALAGMPPFNIFLSEFMTVTAGLARNHLLIIVLLLLLLTLVLAGLVRMAARVLMAKPPQAVNRGDLGWLTTSPMVILLVMMLAMGTHIPQPVIRILAGASTIVLSGTHDLPAQRSTWHDFLPSGTASVSEKHSER</sequence>
<dbReference type="Pfam" id="PF00361">
    <property type="entry name" value="Proton_antipo_M"/>
    <property type="match status" value="1"/>
</dbReference>
<proteinExistence type="predicted"/>
<dbReference type="AlphaFoldDB" id="A0A376KP39"/>
<evidence type="ECO:0000256" key="5">
    <source>
        <dbReference type="ARBA" id="ARBA00023002"/>
    </source>
</evidence>
<evidence type="ECO:0000313" key="11">
    <source>
        <dbReference type="Proteomes" id="UP000255460"/>
    </source>
</evidence>
<evidence type="ECO:0000256" key="3">
    <source>
        <dbReference type="ARBA" id="ARBA00022692"/>
    </source>
</evidence>
<reference evidence="10 11" key="1">
    <citation type="submission" date="2018-06" db="EMBL/GenBank/DDBJ databases">
        <authorList>
            <consortium name="Pathogen Informatics"/>
            <person name="Doyle S."/>
        </authorList>
    </citation>
    <scope>NUCLEOTIDE SEQUENCE [LARGE SCALE GENOMIC DNA]</scope>
    <source>
        <strain evidence="10 11">NCTC10418</strain>
    </source>
</reference>
<keyword evidence="4 8" id="KW-1133">Transmembrane helix</keyword>
<dbReference type="InterPro" id="IPR052175">
    <property type="entry name" value="ComplexI-like_HydComp"/>
</dbReference>
<dbReference type="GO" id="GO:0005886">
    <property type="term" value="C:plasma membrane"/>
    <property type="evidence" value="ECO:0007669"/>
    <property type="project" value="UniProtKB-SubCell"/>
</dbReference>
<organism evidence="10 11">
    <name type="scientific">Escherichia coli</name>
    <dbReference type="NCBI Taxonomy" id="562"/>
    <lineage>
        <taxon>Bacteria</taxon>
        <taxon>Pseudomonadati</taxon>
        <taxon>Pseudomonadota</taxon>
        <taxon>Gammaproteobacteria</taxon>
        <taxon>Enterobacterales</taxon>
        <taxon>Enterobacteriaceae</taxon>
        <taxon>Escherichia</taxon>
    </lineage>
</organism>
<dbReference type="EC" id="1.-.-.-" evidence="10"/>
<feature type="transmembrane region" description="Helical" evidence="8">
    <location>
        <begin position="122"/>
        <end position="141"/>
    </location>
</feature>
<evidence type="ECO:0000256" key="7">
    <source>
        <dbReference type="RuleBase" id="RU000320"/>
    </source>
</evidence>